<evidence type="ECO:0000256" key="1">
    <source>
        <dbReference type="ARBA" id="ARBA00022898"/>
    </source>
</evidence>
<dbReference type="Pfam" id="PF00266">
    <property type="entry name" value="Aminotran_5"/>
    <property type="match status" value="1"/>
</dbReference>
<feature type="domain" description="Aminotransferase class V" evidence="2">
    <location>
        <begin position="53"/>
        <end position="353"/>
    </location>
</feature>
<dbReference type="PANTHER" id="PTHR43586:SF15">
    <property type="entry name" value="BLR3095 PROTEIN"/>
    <property type="match status" value="1"/>
</dbReference>
<evidence type="ECO:0000313" key="3">
    <source>
        <dbReference type="EMBL" id="MEK0083474.1"/>
    </source>
</evidence>
<dbReference type="GO" id="GO:0008483">
    <property type="term" value="F:transaminase activity"/>
    <property type="evidence" value="ECO:0007669"/>
    <property type="project" value="UniProtKB-KW"/>
</dbReference>
<keyword evidence="4" id="KW-1185">Reference proteome</keyword>
<dbReference type="Gene3D" id="3.90.1150.10">
    <property type="entry name" value="Aspartate Aminotransferase, domain 1"/>
    <property type="match status" value="1"/>
</dbReference>
<protein>
    <submittedName>
        <fullName evidence="3">Aminotransferase class V-fold PLP-dependent enzyme</fullName>
    </submittedName>
</protein>
<sequence>MSLACQRHLFDLPREIAYLNAAYMTPSLRAVTRAGIEGVERKARPWTVAPEDFFTGSERARGLFAGLIGATPDDIAIVPAASYGLAIAAANLPLGKGRRIVGLRDQFPSNVYCWQRLAREREAELVLVEAGEDGDLTTAVLAALDERAAIAALPHCRWTDGRLVNLVRVGERCRAIGAALVIDATQSVGAWPLDVRQVRPDFLVVAGYKWLLGPYSLGYLYVDPRRQDGRPLEDNWITRAGAEDFTRLVDYEEASAPGARRFDVGERSNFALMPMSIAALEQIRAWGVEAIAATLSALTRDIAARVRPLGLEAVPEHLRAGHYLGLRLPPGAPVDLTRRLAARQVHVSARGDRLRVTPHLYNDEADIDRFVEALAASL</sequence>
<dbReference type="EMBL" id="JBBLZC010000008">
    <property type="protein sequence ID" value="MEK0083474.1"/>
    <property type="molecule type" value="Genomic_DNA"/>
</dbReference>
<reference evidence="3 4" key="1">
    <citation type="submission" date="2024-01" db="EMBL/GenBank/DDBJ databases">
        <title>Multi-omics insights into the function and evolution of sodium benzoate biodegradation pathways in Benzoatithermus flavus gen. nov., sp. nov. from hot spring.</title>
        <authorList>
            <person name="Hu C.-J."/>
            <person name="Li W.-J."/>
        </authorList>
    </citation>
    <scope>NUCLEOTIDE SEQUENCE [LARGE SCALE GENOMIC DNA]</scope>
    <source>
        <strain evidence="3 4">SYSU G07066</strain>
    </source>
</reference>
<dbReference type="InterPro" id="IPR000192">
    <property type="entry name" value="Aminotrans_V_dom"/>
</dbReference>
<dbReference type="InterPro" id="IPR015424">
    <property type="entry name" value="PyrdxlP-dep_Trfase"/>
</dbReference>
<keyword evidence="1" id="KW-0663">Pyridoxal phosphate</keyword>
<organism evidence="3 4">
    <name type="scientific">Benzoatithermus flavus</name>
    <dbReference type="NCBI Taxonomy" id="3108223"/>
    <lineage>
        <taxon>Bacteria</taxon>
        <taxon>Pseudomonadati</taxon>
        <taxon>Pseudomonadota</taxon>
        <taxon>Alphaproteobacteria</taxon>
        <taxon>Geminicoccales</taxon>
        <taxon>Geminicoccaceae</taxon>
        <taxon>Benzoatithermus</taxon>
    </lineage>
</organism>
<evidence type="ECO:0000259" key="2">
    <source>
        <dbReference type="Pfam" id="PF00266"/>
    </source>
</evidence>
<proteinExistence type="predicted"/>
<evidence type="ECO:0000313" key="4">
    <source>
        <dbReference type="Proteomes" id="UP001375743"/>
    </source>
</evidence>
<keyword evidence="3" id="KW-0808">Transferase</keyword>
<dbReference type="Proteomes" id="UP001375743">
    <property type="component" value="Unassembled WGS sequence"/>
</dbReference>
<name>A0ABU8XSW8_9PROT</name>
<accession>A0ABU8XSW8</accession>
<dbReference type="InterPro" id="IPR015422">
    <property type="entry name" value="PyrdxlP-dep_Trfase_small"/>
</dbReference>
<gene>
    <name evidence="3" type="ORF">U1T56_09950</name>
</gene>
<dbReference type="InterPro" id="IPR015421">
    <property type="entry name" value="PyrdxlP-dep_Trfase_major"/>
</dbReference>
<dbReference type="RefSeq" id="WP_418159322.1">
    <property type="nucleotide sequence ID" value="NZ_JBBLZC010000008.1"/>
</dbReference>
<dbReference type="PANTHER" id="PTHR43586">
    <property type="entry name" value="CYSTEINE DESULFURASE"/>
    <property type="match status" value="1"/>
</dbReference>
<dbReference type="SUPFAM" id="SSF53383">
    <property type="entry name" value="PLP-dependent transferases"/>
    <property type="match status" value="1"/>
</dbReference>
<dbReference type="Gene3D" id="3.40.640.10">
    <property type="entry name" value="Type I PLP-dependent aspartate aminotransferase-like (Major domain)"/>
    <property type="match status" value="1"/>
</dbReference>
<keyword evidence="3" id="KW-0032">Aminotransferase</keyword>
<comment type="caution">
    <text evidence="3">The sequence shown here is derived from an EMBL/GenBank/DDBJ whole genome shotgun (WGS) entry which is preliminary data.</text>
</comment>